<dbReference type="Pfam" id="PF13414">
    <property type="entry name" value="TPR_11"/>
    <property type="match status" value="1"/>
</dbReference>
<dbReference type="InterPro" id="IPR019734">
    <property type="entry name" value="TPR_rpt"/>
</dbReference>
<dbReference type="InterPro" id="IPR011990">
    <property type="entry name" value="TPR-like_helical_dom_sf"/>
</dbReference>
<evidence type="ECO:0000256" key="2">
    <source>
        <dbReference type="ARBA" id="ARBA00022803"/>
    </source>
</evidence>
<keyword evidence="1" id="KW-0677">Repeat</keyword>
<feature type="repeat" description="TPR" evidence="3">
    <location>
        <begin position="565"/>
        <end position="598"/>
    </location>
</feature>
<comment type="caution">
    <text evidence="5">The sequence shown here is derived from an EMBL/GenBank/DDBJ whole genome shotgun (WGS) entry which is preliminary data.</text>
</comment>
<dbReference type="RefSeq" id="WP_106255231.1">
    <property type="nucleotide sequence ID" value="NZ_CAWNSW010000014.1"/>
</dbReference>
<dbReference type="PANTHER" id="PTHR44858:SF1">
    <property type="entry name" value="UDP-N-ACETYLGLUCOSAMINE--PEPTIDE N-ACETYLGLUCOSAMINYLTRANSFERASE SPINDLY-RELATED"/>
    <property type="match status" value="1"/>
</dbReference>
<feature type="repeat" description="TPR" evidence="3">
    <location>
        <begin position="701"/>
        <end position="734"/>
    </location>
</feature>
<name>A0A2T1EIT5_9CYAN</name>
<dbReference type="SUPFAM" id="SSF48439">
    <property type="entry name" value="Protein prenylyltransferase"/>
    <property type="match status" value="1"/>
</dbReference>
<feature type="repeat" description="TPR" evidence="3">
    <location>
        <begin position="531"/>
        <end position="564"/>
    </location>
</feature>
<feature type="domain" description="Novel STAND NTPase 3" evidence="4">
    <location>
        <begin position="94"/>
        <end position="164"/>
    </location>
</feature>
<dbReference type="Proteomes" id="UP000239576">
    <property type="component" value="Unassembled WGS sequence"/>
</dbReference>
<feature type="repeat" description="TPR" evidence="3">
    <location>
        <begin position="735"/>
        <end position="768"/>
    </location>
</feature>
<feature type="repeat" description="TPR" evidence="3">
    <location>
        <begin position="599"/>
        <end position="632"/>
    </location>
</feature>
<dbReference type="SMART" id="SM00028">
    <property type="entry name" value="TPR"/>
    <property type="match status" value="9"/>
</dbReference>
<protein>
    <recommendedName>
        <fullName evidence="4">Novel STAND NTPase 3 domain-containing protein</fullName>
    </recommendedName>
</protein>
<dbReference type="Pfam" id="PF13432">
    <property type="entry name" value="TPR_16"/>
    <property type="match status" value="2"/>
</dbReference>
<dbReference type="EMBL" id="PVWK01000026">
    <property type="protein sequence ID" value="PSB32624.1"/>
    <property type="molecule type" value="Genomic_DNA"/>
</dbReference>
<feature type="repeat" description="TPR" evidence="3">
    <location>
        <begin position="497"/>
        <end position="530"/>
    </location>
</feature>
<gene>
    <name evidence="5" type="ORF">C7B82_05085</name>
</gene>
<dbReference type="OrthoDB" id="5477554at2"/>
<dbReference type="PANTHER" id="PTHR44858">
    <property type="entry name" value="TETRATRICOPEPTIDE REPEAT PROTEIN 6"/>
    <property type="match status" value="1"/>
</dbReference>
<keyword evidence="6" id="KW-1185">Reference proteome</keyword>
<evidence type="ECO:0000259" key="4">
    <source>
        <dbReference type="Pfam" id="PF20720"/>
    </source>
</evidence>
<dbReference type="PROSITE" id="PS50005">
    <property type="entry name" value="TPR"/>
    <property type="match status" value="7"/>
</dbReference>
<dbReference type="PROSITE" id="PS50293">
    <property type="entry name" value="TPR_REGION"/>
    <property type="match status" value="3"/>
</dbReference>
<accession>A0A2T1EIT5</accession>
<dbReference type="NCBIfam" id="NF047558">
    <property type="entry name" value="TPR_END_plus"/>
    <property type="match status" value="1"/>
</dbReference>
<dbReference type="InterPro" id="IPR049050">
    <property type="entry name" value="nSTAND3"/>
</dbReference>
<feature type="repeat" description="TPR" evidence="3">
    <location>
        <begin position="667"/>
        <end position="700"/>
    </location>
</feature>
<dbReference type="InterPro" id="IPR027417">
    <property type="entry name" value="P-loop_NTPase"/>
</dbReference>
<sequence length="796" mass="91482">MDAILKFLIANKDALGFLFGSGVIVAVGKPFWSYLKQRFSPRIPPLDTFPFEVIKPNSDILKAVFGGARDNPLADRNIRYLQRVANQDIQTELEAQLEESRWVLILGQTGLGKTREAAELAQKYNRRGWTVLKLKHWELLDEPTHFAEDKIGTDRKLLFFLDDLNKLIYKRGELLKEDPRQFRDLPPQERLRLTLDYYERNCRPEEFRVIATARNETVPQYNEPISELDKLGLDKHPKLWRKFIRCPLPKPDDDAIVQLIQETVREADIAANPNDYARLARRNDRTFRNIQLNLQTAKDEGRALTLDTFRESLRESWEAKYRKARKKYPIASVIYDAVELLRAVNIQLQDFTVVATTQLLAGGNVLQQLLRWRQIRHALHYLTHDGNSILEPRDGQIEAKGTQVNPEVYIPELTRLLLRWTESHPRETSFSLLGFALKAAALGHDRESLSCLETFLEPAPESYAAHILKGTVLDMLKLHEDAAATYDKAVKLEPHLVSAWLQKGMALNNLGYFEEAVVSFDNVVQLEPGLTLGWFLRGIALNKLERYQEAIASFDRVIDLEPGFIDSWYNRGVALSNLERYEESINSYDRVIELEPRFFDVWYDRGVALGNLKRYEEAIASYDNALQFKPDSYEAWYGRAFELGFLGQSVDAIASFDQALEIRPDSYEAWNSRGNILGQQGKYQEAINSFDRAIAIKPDYHDAWNNRGIALMKLGAYQEAIQSYDHSLAFLPDDAKAFYNKACCFALWNKVEEAVENLRRAIELDPDQCREMAKTDADLDGIRHDVRFQALLIAAS</sequence>
<keyword evidence="2 3" id="KW-0802">TPR repeat</keyword>
<reference evidence="5 6" key="2">
    <citation type="submission" date="2018-03" db="EMBL/GenBank/DDBJ databases">
        <title>The ancient ancestry and fast evolution of plastids.</title>
        <authorList>
            <person name="Moore K.R."/>
            <person name="Magnabosco C."/>
            <person name="Momper L."/>
            <person name="Gold D.A."/>
            <person name="Bosak T."/>
            <person name="Fournier G.P."/>
        </authorList>
    </citation>
    <scope>NUCLEOTIDE SEQUENCE [LARGE SCALE GENOMIC DNA]</scope>
    <source>
        <strain evidence="5 6">ULC18</strain>
    </source>
</reference>
<reference evidence="6" key="1">
    <citation type="submission" date="2018-02" db="EMBL/GenBank/DDBJ databases">
        <authorList>
            <person name="Moore K."/>
            <person name="Momper L."/>
        </authorList>
    </citation>
    <scope>NUCLEOTIDE SEQUENCE [LARGE SCALE GENOMIC DNA]</scope>
    <source>
        <strain evidence="6">ULC18</strain>
    </source>
</reference>
<evidence type="ECO:0000313" key="5">
    <source>
        <dbReference type="EMBL" id="PSB32624.1"/>
    </source>
</evidence>
<dbReference type="AlphaFoldDB" id="A0A2T1EIT5"/>
<dbReference type="Pfam" id="PF20720">
    <property type="entry name" value="nSTAND3"/>
    <property type="match status" value="1"/>
</dbReference>
<dbReference type="InterPro" id="IPR050498">
    <property type="entry name" value="Ycf3"/>
</dbReference>
<dbReference type="Pfam" id="PF00515">
    <property type="entry name" value="TPR_1"/>
    <property type="match status" value="1"/>
</dbReference>
<dbReference type="Pfam" id="PF13181">
    <property type="entry name" value="TPR_8"/>
    <property type="match status" value="3"/>
</dbReference>
<evidence type="ECO:0000256" key="3">
    <source>
        <dbReference type="PROSITE-ProRule" id="PRU00339"/>
    </source>
</evidence>
<evidence type="ECO:0000256" key="1">
    <source>
        <dbReference type="ARBA" id="ARBA00022737"/>
    </source>
</evidence>
<proteinExistence type="predicted"/>
<dbReference type="SUPFAM" id="SSF52540">
    <property type="entry name" value="P-loop containing nucleoside triphosphate hydrolases"/>
    <property type="match status" value="1"/>
</dbReference>
<evidence type="ECO:0000313" key="6">
    <source>
        <dbReference type="Proteomes" id="UP000239576"/>
    </source>
</evidence>
<dbReference type="Gene3D" id="1.25.40.10">
    <property type="entry name" value="Tetratricopeptide repeat domain"/>
    <property type="match status" value="4"/>
</dbReference>
<dbReference type="SUPFAM" id="SSF48452">
    <property type="entry name" value="TPR-like"/>
    <property type="match status" value="1"/>
</dbReference>
<organism evidence="5 6">
    <name type="scientific">Stenomitos frigidus ULC18</name>
    <dbReference type="NCBI Taxonomy" id="2107698"/>
    <lineage>
        <taxon>Bacteria</taxon>
        <taxon>Bacillati</taxon>
        <taxon>Cyanobacteriota</taxon>
        <taxon>Cyanophyceae</taxon>
        <taxon>Leptolyngbyales</taxon>
        <taxon>Leptolyngbyaceae</taxon>
        <taxon>Stenomitos</taxon>
    </lineage>
</organism>